<dbReference type="FunFam" id="2.60.40.10:FF:000032">
    <property type="entry name" value="palladin isoform X1"/>
    <property type="match status" value="1"/>
</dbReference>
<dbReference type="GO" id="GO:0007155">
    <property type="term" value="P:cell adhesion"/>
    <property type="evidence" value="ECO:0007669"/>
    <property type="project" value="UniProtKB-KW"/>
</dbReference>
<evidence type="ECO:0000256" key="7">
    <source>
        <dbReference type="ARBA" id="ARBA00023136"/>
    </source>
</evidence>
<keyword evidence="5" id="KW-0130">Cell adhesion</keyword>
<dbReference type="PROSITE" id="PS50835">
    <property type="entry name" value="IG_LIKE"/>
    <property type="match status" value="3"/>
</dbReference>
<proteinExistence type="predicted"/>
<feature type="domain" description="Ig-like" evidence="10">
    <location>
        <begin position="211"/>
        <end position="305"/>
    </location>
</feature>
<evidence type="ECO:0000313" key="12">
    <source>
        <dbReference type="Proteomes" id="UP000288716"/>
    </source>
</evidence>
<evidence type="ECO:0000256" key="1">
    <source>
        <dbReference type="ARBA" id="ARBA00004167"/>
    </source>
</evidence>
<dbReference type="InterPro" id="IPR013098">
    <property type="entry name" value="Ig_I-set"/>
</dbReference>
<feature type="non-terminal residue" evidence="11">
    <location>
        <position position="1"/>
    </location>
</feature>
<keyword evidence="3" id="KW-0732">Signal</keyword>
<feature type="domain" description="Ig-like" evidence="10">
    <location>
        <begin position="105"/>
        <end position="203"/>
    </location>
</feature>
<dbReference type="Pfam" id="PF07679">
    <property type="entry name" value="I-set"/>
    <property type="match status" value="2"/>
</dbReference>
<accession>A0A443SK54</accession>
<keyword evidence="9" id="KW-0393">Immunoglobulin domain</keyword>
<dbReference type="Gene3D" id="2.60.40.10">
    <property type="entry name" value="Immunoglobulins"/>
    <property type="match status" value="3"/>
</dbReference>
<dbReference type="PANTHER" id="PTHR12231">
    <property type="entry name" value="CTX-RELATED TYPE I TRANSMEMBRANE PROTEIN"/>
    <property type="match status" value="1"/>
</dbReference>
<dbReference type="InterPro" id="IPR036179">
    <property type="entry name" value="Ig-like_dom_sf"/>
</dbReference>
<keyword evidence="4" id="KW-0677">Repeat</keyword>
<protein>
    <submittedName>
        <fullName evidence="11">Down syndrome cell adhesion molecule-like protein Dscam2</fullName>
    </submittedName>
</protein>
<dbReference type="InterPro" id="IPR003599">
    <property type="entry name" value="Ig_sub"/>
</dbReference>
<evidence type="ECO:0000256" key="2">
    <source>
        <dbReference type="ARBA" id="ARBA00022692"/>
    </source>
</evidence>
<keyword evidence="2" id="KW-0812">Transmembrane</keyword>
<organism evidence="11 12">
    <name type="scientific">Leptotrombidium deliense</name>
    <dbReference type="NCBI Taxonomy" id="299467"/>
    <lineage>
        <taxon>Eukaryota</taxon>
        <taxon>Metazoa</taxon>
        <taxon>Ecdysozoa</taxon>
        <taxon>Arthropoda</taxon>
        <taxon>Chelicerata</taxon>
        <taxon>Arachnida</taxon>
        <taxon>Acari</taxon>
        <taxon>Acariformes</taxon>
        <taxon>Trombidiformes</taxon>
        <taxon>Prostigmata</taxon>
        <taxon>Anystina</taxon>
        <taxon>Parasitengona</taxon>
        <taxon>Trombiculoidea</taxon>
        <taxon>Trombiculidae</taxon>
        <taxon>Leptotrombidium</taxon>
    </lineage>
</organism>
<dbReference type="AlphaFoldDB" id="A0A443SK54"/>
<comment type="subcellular location">
    <subcellularLocation>
        <location evidence="1">Membrane</location>
        <topology evidence="1">Single-pass membrane protein</topology>
    </subcellularLocation>
</comment>
<dbReference type="InterPro" id="IPR007110">
    <property type="entry name" value="Ig-like_dom"/>
</dbReference>
<dbReference type="STRING" id="299467.A0A443SK54"/>
<evidence type="ECO:0000256" key="6">
    <source>
        <dbReference type="ARBA" id="ARBA00022989"/>
    </source>
</evidence>
<dbReference type="OrthoDB" id="152385at2759"/>
<dbReference type="InterPro" id="IPR013783">
    <property type="entry name" value="Ig-like_fold"/>
</dbReference>
<dbReference type="PIRSF" id="PIRSF000615">
    <property type="entry name" value="TyrPK_CSF1-R"/>
    <property type="match status" value="1"/>
</dbReference>
<dbReference type="VEuPathDB" id="VectorBase:LDEU004123"/>
<dbReference type="GO" id="GO:0016020">
    <property type="term" value="C:membrane"/>
    <property type="evidence" value="ECO:0007669"/>
    <property type="project" value="UniProtKB-SubCell"/>
</dbReference>
<evidence type="ECO:0000259" key="10">
    <source>
        <dbReference type="PROSITE" id="PS50835"/>
    </source>
</evidence>
<dbReference type="GO" id="GO:0043005">
    <property type="term" value="C:neuron projection"/>
    <property type="evidence" value="ECO:0007669"/>
    <property type="project" value="TreeGrafter"/>
</dbReference>
<evidence type="ECO:0000256" key="3">
    <source>
        <dbReference type="ARBA" id="ARBA00022729"/>
    </source>
</evidence>
<evidence type="ECO:0000313" key="11">
    <source>
        <dbReference type="EMBL" id="RWS27918.1"/>
    </source>
</evidence>
<keyword evidence="12" id="KW-1185">Reference proteome</keyword>
<sequence length="347" mass="38790">SPSKATVPQFSANFVPNNAIIVKEGDSILLACSFDGNPTPNVHWHRESIEHISSQQPFSTHSLHKLNPSILYINRVLPKDSGKYICAANNSVGLSRYEIEIRVKPTFKVFLHSSNVDLSVGSETVLNCSLLDVHLTSSDKAFVREVVFYRNTVRVAFDHRIRKIAENAIHIRSFRYSDSGIYQCFVRTWFGVDEEHWQQSSLSLRVSEKAPMFGSVFSEQIKPMNSELSLQCIALGQPVPVIIWKLDGVEIQNSHRHRIHSYTNSDARGTLAQLNISALSQQDSGMYECIASNVAGVVSHKARVHLIGVPAVNPTTNVTAIVGQPFEMYCPYSGYPIDEIVFFKGKK</sequence>
<keyword evidence="8" id="KW-1015">Disulfide bond</keyword>
<dbReference type="InterPro" id="IPR003598">
    <property type="entry name" value="Ig_sub2"/>
</dbReference>
<dbReference type="Proteomes" id="UP000288716">
    <property type="component" value="Unassembled WGS sequence"/>
</dbReference>
<dbReference type="SMART" id="SM00409">
    <property type="entry name" value="IG"/>
    <property type="match status" value="3"/>
</dbReference>
<dbReference type="SMART" id="SM00408">
    <property type="entry name" value="IGc2"/>
    <property type="match status" value="3"/>
</dbReference>
<evidence type="ECO:0000256" key="5">
    <source>
        <dbReference type="ARBA" id="ARBA00022889"/>
    </source>
</evidence>
<keyword evidence="6" id="KW-1133">Transmembrane helix</keyword>
<feature type="non-terminal residue" evidence="11">
    <location>
        <position position="347"/>
    </location>
</feature>
<dbReference type="InterPro" id="IPR051170">
    <property type="entry name" value="Neural/epithelial_adhesion"/>
</dbReference>
<reference evidence="11 12" key="1">
    <citation type="journal article" date="2018" name="Gigascience">
        <title>Genomes of trombidid mites reveal novel predicted allergens and laterally-transferred genes associated with secondary metabolism.</title>
        <authorList>
            <person name="Dong X."/>
            <person name="Chaisiri K."/>
            <person name="Xia D."/>
            <person name="Armstrong S.D."/>
            <person name="Fang Y."/>
            <person name="Donnelly M.J."/>
            <person name="Kadowaki T."/>
            <person name="McGarry J.W."/>
            <person name="Darby A.C."/>
            <person name="Makepeace B.L."/>
        </authorList>
    </citation>
    <scope>NUCLEOTIDE SEQUENCE [LARGE SCALE GENOMIC DNA]</scope>
    <source>
        <strain evidence="11">UoL-UT</strain>
    </source>
</reference>
<dbReference type="EMBL" id="NCKV01001685">
    <property type="protein sequence ID" value="RWS27918.1"/>
    <property type="molecule type" value="Genomic_DNA"/>
</dbReference>
<feature type="domain" description="Ig-like" evidence="10">
    <location>
        <begin position="8"/>
        <end position="102"/>
    </location>
</feature>
<comment type="caution">
    <text evidence="11">The sequence shown here is derived from an EMBL/GenBank/DDBJ whole genome shotgun (WGS) entry which is preliminary data.</text>
</comment>
<evidence type="ECO:0000256" key="4">
    <source>
        <dbReference type="ARBA" id="ARBA00022737"/>
    </source>
</evidence>
<name>A0A443SK54_9ACAR</name>
<gene>
    <name evidence="11" type="ORF">B4U80_10115</name>
</gene>
<keyword evidence="7" id="KW-0472">Membrane</keyword>
<evidence type="ECO:0000256" key="8">
    <source>
        <dbReference type="ARBA" id="ARBA00023157"/>
    </source>
</evidence>
<dbReference type="SUPFAM" id="SSF48726">
    <property type="entry name" value="Immunoglobulin"/>
    <property type="match status" value="3"/>
</dbReference>
<dbReference type="FunFam" id="2.60.40.10:FF:000017">
    <property type="entry name" value="Down syndrome cell adhesion molecule b"/>
    <property type="match status" value="1"/>
</dbReference>
<dbReference type="PANTHER" id="PTHR12231:SF253">
    <property type="entry name" value="DPR-INTERACTING PROTEIN ETA, ISOFORM B-RELATED"/>
    <property type="match status" value="1"/>
</dbReference>
<evidence type="ECO:0000256" key="9">
    <source>
        <dbReference type="ARBA" id="ARBA00023319"/>
    </source>
</evidence>